<feature type="region of interest" description="Disordered" evidence="1">
    <location>
        <begin position="68"/>
        <end position="89"/>
    </location>
</feature>
<protein>
    <submittedName>
        <fullName evidence="2">Uncharacterized protein</fullName>
    </submittedName>
</protein>
<comment type="caution">
    <text evidence="2">The sequence shown here is derived from an EMBL/GenBank/DDBJ whole genome shotgun (WGS) entry which is preliminary data.</text>
</comment>
<proteinExistence type="predicted"/>
<organism evidence="2 3">
    <name type="scientific">Forsythia ovata</name>
    <dbReference type="NCBI Taxonomy" id="205694"/>
    <lineage>
        <taxon>Eukaryota</taxon>
        <taxon>Viridiplantae</taxon>
        <taxon>Streptophyta</taxon>
        <taxon>Embryophyta</taxon>
        <taxon>Tracheophyta</taxon>
        <taxon>Spermatophyta</taxon>
        <taxon>Magnoliopsida</taxon>
        <taxon>eudicotyledons</taxon>
        <taxon>Gunneridae</taxon>
        <taxon>Pentapetalae</taxon>
        <taxon>asterids</taxon>
        <taxon>lamiids</taxon>
        <taxon>Lamiales</taxon>
        <taxon>Oleaceae</taxon>
        <taxon>Forsythieae</taxon>
        <taxon>Forsythia</taxon>
    </lineage>
</organism>
<sequence length="105" mass="11900">MVIPTASTNQQRIRNKKLWLSINMRDKDWGTLSVSMSKASAEKLEDCRFFFGYDSSSIIFSQLKPAESLSTSKLSTPKYLKNSRSTSSNLDRSNFLASLIARLQK</sequence>
<name>A0ABD1RZN8_9LAMI</name>
<dbReference type="AlphaFoldDB" id="A0ABD1RZN8"/>
<gene>
    <name evidence="2" type="ORF">Fot_37480</name>
</gene>
<evidence type="ECO:0000313" key="2">
    <source>
        <dbReference type="EMBL" id="KAL2493723.1"/>
    </source>
</evidence>
<dbReference type="Proteomes" id="UP001604277">
    <property type="component" value="Unassembled WGS sequence"/>
</dbReference>
<reference evidence="3" key="1">
    <citation type="submission" date="2024-07" db="EMBL/GenBank/DDBJ databases">
        <title>Two chromosome-level genome assemblies of Korean endemic species Abeliophyllum distichum and Forsythia ovata (Oleaceae).</title>
        <authorList>
            <person name="Jang H."/>
        </authorList>
    </citation>
    <scope>NUCLEOTIDE SEQUENCE [LARGE SCALE GENOMIC DNA]</scope>
</reference>
<evidence type="ECO:0000256" key="1">
    <source>
        <dbReference type="SAM" id="MobiDB-lite"/>
    </source>
</evidence>
<accession>A0ABD1RZN8</accession>
<evidence type="ECO:0000313" key="3">
    <source>
        <dbReference type="Proteomes" id="UP001604277"/>
    </source>
</evidence>
<dbReference type="EMBL" id="JBFOLJ010000011">
    <property type="protein sequence ID" value="KAL2493723.1"/>
    <property type="molecule type" value="Genomic_DNA"/>
</dbReference>
<keyword evidence="3" id="KW-1185">Reference proteome</keyword>